<gene>
    <name evidence="3" type="ORF">CTAYLR_001841</name>
</gene>
<dbReference type="Pfam" id="PF08241">
    <property type="entry name" value="Methyltransf_11"/>
    <property type="match status" value="1"/>
</dbReference>
<dbReference type="GO" id="GO:0008757">
    <property type="term" value="F:S-adenosylmethionine-dependent methyltransferase activity"/>
    <property type="evidence" value="ECO:0007669"/>
    <property type="project" value="InterPro"/>
</dbReference>
<feature type="compositionally biased region" description="Polar residues" evidence="1">
    <location>
        <begin position="628"/>
        <end position="638"/>
    </location>
</feature>
<name>A0AAD7U8C6_9STRA</name>
<evidence type="ECO:0000313" key="4">
    <source>
        <dbReference type="Proteomes" id="UP001230188"/>
    </source>
</evidence>
<dbReference type="Proteomes" id="UP001230188">
    <property type="component" value="Unassembled WGS sequence"/>
</dbReference>
<organism evidence="3 4">
    <name type="scientific">Chrysophaeum taylorii</name>
    <dbReference type="NCBI Taxonomy" id="2483200"/>
    <lineage>
        <taxon>Eukaryota</taxon>
        <taxon>Sar</taxon>
        <taxon>Stramenopiles</taxon>
        <taxon>Ochrophyta</taxon>
        <taxon>Pelagophyceae</taxon>
        <taxon>Pelagomonadales</taxon>
        <taxon>Pelagomonadaceae</taxon>
        <taxon>Chrysophaeum</taxon>
    </lineage>
</organism>
<evidence type="ECO:0000259" key="2">
    <source>
        <dbReference type="Pfam" id="PF08241"/>
    </source>
</evidence>
<dbReference type="AlphaFoldDB" id="A0AAD7U8C6"/>
<evidence type="ECO:0000256" key="1">
    <source>
        <dbReference type="SAM" id="MobiDB-lite"/>
    </source>
</evidence>
<keyword evidence="4" id="KW-1185">Reference proteome</keyword>
<sequence length="737" mass="80606">MPEVPASLQEPGLKVPATAWKWPRTWPFGSDGFVRSDESLVDTSPGPIFDKKAAETLRSHLVRHLASSADRVLYVDGSGSGESYLPTSSGGEELWLPPREVVRSSIADWTSFDETLPYETESFDAIVLANAAELSLRPRALFRDLWRTLKPGGRAIVAFSSARCSTPFHAAQTTKMWRDYNDAQRLYIVGSFFHFSAGAPAAVAAAGGEIREEVWGSGWRGLRGYDYLGTAEQQQKGLLGSFETSSDVPVFVVQADKARPAVPGDGAIAVMDTKLWATPNLEEDDKRLCATRILSLLSELGVADPAEKERLAADAASVIPVLYEVLAPMATVIATPLLAQLAANLALVWNADSPSQINALREGLGLDPPGSQFWKPLGDLTASLSVDDKLWLLCDLLPLFDDAVYPVRPAGAPVALSTLLDGDDPALSGTLAHLSSTLNDASDRDRQLLAVDLVARDFLPAAADAGPDESSLALATSDYLAWVRSLQKPQLQAFLDDRKAFREVAQDNAKLAELDPEAAAKAAEDQRRAAAVEEMLNDIARRADAPTSQPNPLAAAAFVKVLEKTPTGERGQADCLGVQLEDAVIAANGEALLKLTFREAISKIKAKGFPLKLCFLRSSTKREEKQTTRASPPQNGRPVTSRAAPLLQLLPNLLRELRRPPRPPRERRLLPYQLLPNLLRELQHRYQPKLRHALLLLYQPLRVLLLLYLPTPKLRRPLPRRRSHRLRTAPLFPSCLP</sequence>
<dbReference type="PANTHER" id="PTHR43036">
    <property type="entry name" value="OSJNBB0011N17.9 PROTEIN"/>
    <property type="match status" value="1"/>
</dbReference>
<protein>
    <recommendedName>
        <fullName evidence="2">Methyltransferase type 11 domain-containing protein</fullName>
    </recommendedName>
</protein>
<evidence type="ECO:0000313" key="3">
    <source>
        <dbReference type="EMBL" id="KAJ8600003.1"/>
    </source>
</evidence>
<dbReference type="EMBL" id="JAQMWT010000531">
    <property type="protein sequence ID" value="KAJ8600003.1"/>
    <property type="molecule type" value="Genomic_DNA"/>
</dbReference>
<accession>A0AAD7U8C6</accession>
<dbReference type="Gene3D" id="3.40.50.150">
    <property type="entry name" value="Vaccinia Virus protein VP39"/>
    <property type="match status" value="1"/>
</dbReference>
<proteinExistence type="predicted"/>
<dbReference type="SUPFAM" id="SSF53335">
    <property type="entry name" value="S-adenosyl-L-methionine-dependent methyltransferases"/>
    <property type="match status" value="1"/>
</dbReference>
<dbReference type="PANTHER" id="PTHR43036:SF2">
    <property type="entry name" value="OS04G0481300 PROTEIN"/>
    <property type="match status" value="1"/>
</dbReference>
<reference evidence="3" key="1">
    <citation type="submission" date="2023-01" db="EMBL/GenBank/DDBJ databases">
        <title>Metagenome sequencing of chrysophaentin producing Chrysophaeum taylorii.</title>
        <authorList>
            <person name="Davison J."/>
            <person name="Bewley C."/>
        </authorList>
    </citation>
    <scope>NUCLEOTIDE SEQUENCE</scope>
    <source>
        <strain evidence="3">NIES-1699</strain>
    </source>
</reference>
<dbReference type="CDD" id="cd02440">
    <property type="entry name" value="AdoMet_MTases"/>
    <property type="match status" value="1"/>
</dbReference>
<comment type="caution">
    <text evidence="3">The sequence shown here is derived from an EMBL/GenBank/DDBJ whole genome shotgun (WGS) entry which is preliminary data.</text>
</comment>
<feature type="region of interest" description="Disordered" evidence="1">
    <location>
        <begin position="622"/>
        <end position="642"/>
    </location>
</feature>
<dbReference type="InterPro" id="IPR013216">
    <property type="entry name" value="Methyltransf_11"/>
</dbReference>
<feature type="domain" description="Methyltransferase type 11" evidence="2">
    <location>
        <begin position="114"/>
        <end position="156"/>
    </location>
</feature>
<dbReference type="InterPro" id="IPR029063">
    <property type="entry name" value="SAM-dependent_MTases_sf"/>
</dbReference>